<dbReference type="GO" id="GO:0017168">
    <property type="term" value="F:5-oxoprolinase (ATP-hydrolyzing) activity"/>
    <property type="evidence" value="ECO:0007669"/>
    <property type="project" value="UniProtKB-EC"/>
</dbReference>
<dbReference type="Gene3D" id="3.30.1360.40">
    <property type="match status" value="1"/>
</dbReference>
<dbReference type="PANTHER" id="PTHR34698">
    <property type="entry name" value="5-OXOPROLINASE SUBUNIT B"/>
    <property type="match status" value="1"/>
</dbReference>
<keyword evidence="2 5" id="KW-0378">Hydrolase</keyword>
<dbReference type="InterPro" id="IPR010016">
    <property type="entry name" value="PxpB"/>
</dbReference>
<evidence type="ECO:0000313" key="6">
    <source>
        <dbReference type="Proteomes" id="UP000271374"/>
    </source>
</evidence>
<sequence length="228" mass="25777">MDLQFYPLGDQAVILEFGNIINPTIHKQIQVVSNYIEENPPDWMIEFTTAFTTITVFYNPEVLFYKEVCQELSHLLKNIKWDEPNEYRMIEIPVCYGGDFGPDLIEVAKTNGLTTDEVIDIHAKGEYIVYMIGFAPGFPYLGGMSEKIATPRKATPRLKIPARSVGIAGTQTGVYPIETPGGWQLIGKTPLELFLPNQEVPSLLRAGDRVHFTPISLDQYMEMEQTRS</sequence>
<dbReference type="AlphaFoldDB" id="A0A3S0RFE9"/>
<dbReference type="InterPro" id="IPR003833">
    <property type="entry name" value="CT_C_D"/>
</dbReference>
<dbReference type="SUPFAM" id="SSF50891">
    <property type="entry name" value="Cyclophilin-like"/>
    <property type="match status" value="1"/>
</dbReference>
<dbReference type="Pfam" id="PF02682">
    <property type="entry name" value="CT_C_D"/>
    <property type="match status" value="1"/>
</dbReference>
<dbReference type="Gene3D" id="2.40.100.10">
    <property type="entry name" value="Cyclophilin-like"/>
    <property type="match status" value="1"/>
</dbReference>
<dbReference type="SUPFAM" id="SSF160467">
    <property type="entry name" value="PH0987 N-terminal domain-like"/>
    <property type="match status" value="1"/>
</dbReference>
<dbReference type="NCBIfam" id="TIGR00370">
    <property type="entry name" value="5-oxoprolinase subunit PxpB"/>
    <property type="match status" value="1"/>
</dbReference>
<keyword evidence="6" id="KW-1185">Reference proteome</keyword>
<gene>
    <name evidence="5" type="primary">pxpB</name>
    <name evidence="5" type="ORF">EKG37_19680</name>
</gene>
<dbReference type="EC" id="3.5.2.9" evidence="5"/>
<keyword evidence="1" id="KW-0547">Nucleotide-binding</keyword>
<dbReference type="RefSeq" id="WP_126410484.1">
    <property type="nucleotide sequence ID" value="NZ_RXNT01000020.1"/>
</dbReference>
<name>A0A3S0RFE9_9BACI</name>
<evidence type="ECO:0000256" key="3">
    <source>
        <dbReference type="ARBA" id="ARBA00022840"/>
    </source>
</evidence>
<feature type="domain" description="Carboxyltransferase" evidence="4">
    <location>
        <begin position="3"/>
        <end position="204"/>
    </location>
</feature>
<accession>A0A3S0RFE9</accession>
<protein>
    <submittedName>
        <fullName evidence="5">5-oxoprolinase subunit PxpB</fullName>
        <ecNumber evidence="5">3.5.2.9</ecNumber>
    </submittedName>
</protein>
<evidence type="ECO:0000256" key="2">
    <source>
        <dbReference type="ARBA" id="ARBA00022801"/>
    </source>
</evidence>
<dbReference type="Proteomes" id="UP000271374">
    <property type="component" value="Unassembled WGS sequence"/>
</dbReference>
<evidence type="ECO:0000256" key="1">
    <source>
        <dbReference type="ARBA" id="ARBA00022741"/>
    </source>
</evidence>
<dbReference type="EMBL" id="RXNT01000020">
    <property type="protein sequence ID" value="RTR27110.1"/>
    <property type="molecule type" value="Genomic_DNA"/>
</dbReference>
<dbReference type="GO" id="GO:0005524">
    <property type="term" value="F:ATP binding"/>
    <property type="evidence" value="ECO:0007669"/>
    <property type="project" value="UniProtKB-KW"/>
</dbReference>
<evidence type="ECO:0000259" key="4">
    <source>
        <dbReference type="SMART" id="SM00796"/>
    </source>
</evidence>
<keyword evidence="3" id="KW-0067">ATP-binding</keyword>
<dbReference type="PANTHER" id="PTHR34698:SF2">
    <property type="entry name" value="5-OXOPROLINASE SUBUNIT B"/>
    <property type="match status" value="1"/>
</dbReference>
<dbReference type="InterPro" id="IPR029000">
    <property type="entry name" value="Cyclophilin-like_dom_sf"/>
</dbReference>
<organism evidence="5 6">
    <name type="scientific">Bacillus yapensis</name>
    <dbReference type="NCBI Taxonomy" id="2492960"/>
    <lineage>
        <taxon>Bacteria</taxon>
        <taxon>Bacillati</taxon>
        <taxon>Bacillota</taxon>
        <taxon>Bacilli</taxon>
        <taxon>Bacillales</taxon>
        <taxon>Bacillaceae</taxon>
        <taxon>Bacillus</taxon>
    </lineage>
</organism>
<proteinExistence type="predicted"/>
<dbReference type="SMART" id="SM00796">
    <property type="entry name" value="AHS1"/>
    <property type="match status" value="1"/>
</dbReference>
<evidence type="ECO:0000313" key="5">
    <source>
        <dbReference type="EMBL" id="RTR27110.1"/>
    </source>
</evidence>
<reference evidence="5 6" key="1">
    <citation type="submission" date="2018-12" db="EMBL/GenBank/DDBJ databases">
        <title>Bacillus yapensis draft genome sequence.</title>
        <authorList>
            <person name="Yu L."/>
            <person name="Xu X."/>
            <person name="Tang X."/>
        </authorList>
    </citation>
    <scope>NUCLEOTIDE SEQUENCE [LARGE SCALE GENOMIC DNA]</scope>
    <source>
        <strain evidence="5 6">XXST-01</strain>
    </source>
</reference>
<comment type="caution">
    <text evidence="5">The sequence shown here is derived from an EMBL/GenBank/DDBJ whole genome shotgun (WGS) entry which is preliminary data.</text>
</comment>
<dbReference type="OrthoDB" id="9778567at2"/>